<dbReference type="PANTHER" id="PTHR37943">
    <property type="entry name" value="PROTEIN VES"/>
    <property type="match status" value="1"/>
</dbReference>
<dbReference type="Proteomes" id="UP000034098">
    <property type="component" value="Unassembled WGS sequence"/>
</dbReference>
<evidence type="ECO:0000313" key="2">
    <source>
        <dbReference type="Proteomes" id="UP000034098"/>
    </source>
</evidence>
<dbReference type="InterPro" id="IPR011051">
    <property type="entry name" value="RmlC_Cupin_sf"/>
</dbReference>
<keyword evidence="2" id="KW-1185">Reference proteome</keyword>
<dbReference type="RefSeq" id="WP_052676684.1">
    <property type="nucleotide sequence ID" value="NZ_JYJA01000026.1"/>
</dbReference>
<organism evidence="1 2">
    <name type="scientific">Microbacterium trichothecenolyticum</name>
    <name type="common">Aureobacterium trichothecenolyticum</name>
    <dbReference type="NCBI Taxonomy" id="69370"/>
    <lineage>
        <taxon>Bacteria</taxon>
        <taxon>Bacillati</taxon>
        <taxon>Actinomycetota</taxon>
        <taxon>Actinomycetes</taxon>
        <taxon>Micrococcales</taxon>
        <taxon>Microbacteriaceae</taxon>
        <taxon>Microbacterium</taxon>
    </lineage>
</organism>
<sequence length="195" mass="20640">MSPDLGALAGLAGLADLDVVTPADASPESWANGLGVTRVLAKRLAWRLSIAELRGRMPFSAFPGVDRVLIPLSAPTVTLVVDGVERRVTRERGIRFRGEARVVATADRGGVSVVNLMVKRGLAAPAYRVELHRGTVLVDPAATLTVLLAGAATVDDLPLPPGSALLQSPRERRIRCESALIARFDLTPSGDEPHT</sequence>
<dbReference type="InterPro" id="IPR010282">
    <property type="entry name" value="Uncharacterised_HutD/Ves"/>
</dbReference>
<dbReference type="Gene3D" id="2.60.120.10">
    <property type="entry name" value="Jelly Rolls"/>
    <property type="match status" value="1"/>
</dbReference>
<dbReference type="PANTHER" id="PTHR37943:SF1">
    <property type="entry name" value="PROTEIN VES"/>
    <property type="match status" value="1"/>
</dbReference>
<dbReference type="Pfam" id="PF05962">
    <property type="entry name" value="HutD"/>
    <property type="match status" value="1"/>
</dbReference>
<gene>
    <name evidence="1" type="ORF">RS82_00827</name>
</gene>
<protein>
    <submittedName>
        <fullName evidence="1">HutD</fullName>
    </submittedName>
</protein>
<proteinExistence type="predicted"/>
<accession>A0A0M2HJ95</accession>
<evidence type="ECO:0000313" key="1">
    <source>
        <dbReference type="EMBL" id="KJL44433.1"/>
    </source>
</evidence>
<dbReference type="EMBL" id="JYJA01000026">
    <property type="protein sequence ID" value="KJL44433.1"/>
    <property type="molecule type" value="Genomic_DNA"/>
</dbReference>
<dbReference type="OrthoDB" id="9800082at2"/>
<comment type="caution">
    <text evidence="1">The sequence shown here is derived from an EMBL/GenBank/DDBJ whole genome shotgun (WGS) entry which is preliminary data.</text>
</comment>
<name>A0A0M2HJ95_MICTR</name>
<dbReference type="SUPFAM" id="SSF51182">
    <property type="entry name" value="RmlC-like cupins"/>
    <property type="match status" value="1"/>
</dbReference>
<dbReference type="PATRIC" id="fig|69370.6.peg.852"/>
<dbReference type="InterPro" id="IPR014710">
    <property type="entry name" value="RmlC-like_jellyroll"/>
</dbReference>
<reference evidence="1 2" key="1">
    <citation type="submission" date="2015-02" db="EMBL/GenBank/DDBJ databases">
        <title>Draft genome sequences of ten Microbacterium spp. with emphasis on heavy metal contaminated environments.</title>
        <authorList>
            <person name="Corretto E."/>
        </authorList>
    </citation>
    <scope>NUCLEOTIDE SEQUENCE [LARGE SCALE GENOMIC DNA]</scope>
    <source>
        <strain evidence="1 2">DSM 8608</strain>
    </source>
</reference>
<dbReference type="AlphaFoldDB" id="A0A0M2HJ95"/>